<gene>
    <name evidence="7" type="ORF">FJV41_21195</name>
</gene>
<dbReference type="InterPro" id="IPR012944">
    <property type="entry name" value="SusD_RagB_dom"/>
</dbReference>
<dbReference type="Proteomes" id="UP000315369">
    <property type="component" value="Unassembled WGS sequence"/>
</dbReference>
<evidence type="ECO:0000256" key="1">
    <source>
        <dbReference type="ARBA" id="ARBA00004442"/>
    </source>
</evidence>
<evidence type="ECO:0000256" key="4">
    <source>
        <dbReference type="ARBA" id="ARBA00023136"/>
    </source>
</evidence>
<dbReference type="CDD" id="cd08977">
    <property type="entry name" value="SusD"/>
    <property type="match status" value="1"/>
</dbReference>
<organism evidence="7 8">
    <name type="scientific">Myxococcus llanfairpwllgwyngyllgogerychwyrndrobwllllantysiliogogogochensis</name>
    <dbReference type="NCBI Taxonomy" id="2590453"/>
    <lineage>
        <taxon>Bacteria</taxon>
        <taxon>Pseudomonadati</taxon>
        <taxon>Myxococcota</taxon>
        <taxon>Myxococcia</taxon>
        <taxon>Myxococcales</taxon>
        <taxon>Cystobacterineae</taxon>
        <taxon>Myxococcaceae</taxon>
        <taxon>Myxococcus</taxon>
    </lineage>
</organism>
<comment type="caution">
    <text evidence="7">The sequence shown here is derived from an EMBL/GenBank/DDBJ whole genome shotgun (WGS) entry which is preliminary data.</text>
</comment>
<dbReference type="Gene3D" id="1.25.40.390">
    <property type="match status" value="2"/>
</dbReference>
<evidence type="ECO:0000256" key="5">
    <source>
        <dbReference type="ARBA" id="ARBA00023237"/>
    </source>
</evidence>
<dbReference type="RefSeq" id="WP_141644339.1">
    <property type="nucleotide sequence ID" value="NZ_VIFM01000083.1"/>
</dbReference>
<dbReference type="InterPro" id="IPR011990">
    <property type="entry name" value="TPR-like_helical_dom_sf"/>
</dbReference>
<protein>
    <submittedName>
        <fullName evidence="7">RagB/SusD family nutrient uptake outer membrane protein</fullName>
    </submittedName>
</protein>
<evidence type="ECO:0000256" key="3">
    <source>
        <dbReference type="ARBA" id="ARBA00022729"/>
    </source>
</evidence>
<comment type="similarity">
    <text evidence="2">Belongs to the SusD family.</text>
</comment>
<evidence type="ECO:0000259" key="6">
    <source>
        <dbReference type="Pfam" id="PF07980"/>
    </source>
</evidence>
<keyword evidence="8" id="KW-1185">Reference proteome</keyword>
<accession>A0A540WY45</accession>
<feature type="domain" description="RagB/SusD" evidence="6">
    <location>
        <begin position="348"/>
        <end position="429"/>
    </location>
</feature>
<comment type="subcellular location">
    <subcellularLocation>
        <location evidence="1">Cell outer membrane</location>
    </subcellularLocation>
</comment>
<dbReference type="SUPFAM" id="SSF48452">
    <property type="entry name" value="TPR-like"/>
    <property type="match status" value="1"/>
</dbReference>
<evidence type="ECO:0000313" key="7">
    <source>
        <dbReference type="EMBL" id="TQF13923.1"/>
    </source>
</evidence>
<dbReference type="EMBL" id="VIFM01000083">
    <property type="protein sequence ID" value="TQF13923.1"/>
    <property type="molecule type" value="Genomic_DNA"/>
</dbReference>
<sequence length="459" mass="49040">MNIYQTKKTVLALCAVLGLGGCGSLDIGDLNNPSLDEFKNNPTSSAVNSASTGLLLGHRAGVAIQNGYVAQLGTIGREAYVFDPADPRTVEEILGPTLDPGAGAFGGNFWAAPYSNIRNANTVLAALDKVAAFSDEQKEGIRGFTKTIQALDFLVVINTHDTNGAPIDVDLPLGQLAPIVGKDAVFTRIATLLDEAAAHLDNAGGSFSFRLSTGFAGFDTPETFRKFNRAIKARVSVYMGRNEDALTALSQSFIDATAPAEDGAKAAALASLNVGVYHVFRAASGDVDNNLLSLTIVAHPSIETDAPRQANDALDDRVTRKTAKLDEPASAAGGRLTADRGFTLYPSAESPVPIIRNEELILLRAEANIGLGQIGPAADDLNYIRTRSGRLSPRADITAANALDELLVQKRYSLLFEGGHRWIDMRRYNRLNDLPRNLDASYGPHERYPIPVAEINARP</sequence>
<keyword evidence="5" id="KW-0998">Cell outer membrane</keyword>
<dbReference type="Pfam" id="PF07980">
    <property type="entry name" value="SusD_RagB"/>
    <property type="match status" value="1"/>
</dbReference>
<dbReference type="AlphaFoldDB" id="A0A540WY45"/>
<reference evidence="7 8" key="1">
    <citation type="submission" date="2019-06" db="EMBL/GenBank/DDBJ databases">
        <authorList>
            <person name="Livingstone P."/>
            <person name="Whitworth D."/>
        </authorList>
    </citation>
    <scope>NUCLEOTIDE SEQUENCE [LARGE SCALE GENOMIC DNA]</scope>
    <source>
        <strain evidence="7 8">AM401</strain>
    </source>
</reference>
<keyword evidence="3" id="KW-0732">Signal</keyword>
<dbReference type="PROSITE" id="PS51257">
    <property type="entry name" value="PROKAR_LIPOPROTEIN"/>
    <property type="match status" value="1"/>
</dbReference>
<name>A0A540WY45_9BACT</name>
<evidence type="ECO:0000256" key="2">
    <source>
        <dbReference type="ARBA" id="ARBA00006275"/>
    </source>
</evidence>
<dbReference type="GO" id="GO:0009279">
    <property type="term" value="C:cell outer membrane"/>
    <property type="evidence" value="ECO:0007669"/>
    <property type="project" value="UniProtKB-SubCell"/>
</dbReference>
<proteinExistence type="inferred from homology"/>
<dbReference type="OrthoDB" id="9794888at2"/>
<evidence type="ECO:0000313" key="8">
    <source>
        <dbReference type="Proteomes" id="UP000315369"/>
    </source>
</evidence>
<keyword evidence="4" id="KW-0472">Membrane</keyword>